<proteinExistence type="predicted"/>
<dbReference type="Pfam" id="PF12728">
    <property type="entry name" value="HTH_17"/>
    <property type="match status" value="1"/>
</dbReference>
<dbReference type="InterPro" id="IPR009061">
    <property type="entry name" value="DNA-bd_dom_put_sf"/>
</dbReference>
<organism evidence="2">
    <name type="scientific">Arcobacter sp. AZ-2023</name>
    <dbReference type="NCBI Taxonomy" id="3074453"/>
    <lineage>
        <taxon>Bacteria</taxon>
        <taxon>Pseudomonadati</taxon>
        <taxon>Campylobacterota</taxon>
        <taxon>Epsilonproteobacteria</taxon>
        <taxon>Campylobacterales</taxon>
        <taxon>Arcobacteraceae</taxon>
        <taxon>Arcobacter</taxon>
    </lineage>
</organism>
<dbReference type="AlphaFoldDB" id="A0AA96I367"/>
<name>A0AA96I367_9BACT</name>
<dbReference type="InterPro" id="IPR041657">
    <property type="entry name" value="HTH_17"/>
</dbReference>
<gene>
    <name evidence="2" type="ORF">RJG54_00550</name>
</gene>
<evidence type="ECO:0000259" key="1">
    <source>
        <dbReference type="Pfam" id="PF12728"/>
    </source>
</evidence>
<sequence>MDSNTLNIAHFLYMDYGYFLTKNDLAEVLGVSLSTINRRLSLGGQTLPIYQKIGRQYRFPVKNVAEFIENSGEFQEKVAL</sequence>
<protein>
    <submittedName>
        <fullName evidence="2">Helix-turn-helix domain-containing protein</fullName>
    </submittedName>
</protein>
<reference evidence="2" key="1">
    <citation type="submission" date="2023-09" db="EMBL/GenBank/DDBJ databases">
        <title>Arcobacter tbilisiensis sp. nov. isolated from chicken meat in Tbilisi, Georgia.</title>
        <authorList>
            <person name="Matthias R."/>
            <person name="Zautner A.E."/>
        </authorList>
    </citation>
    <scope>NUCLEOTIDE SEQUENCE</scope>
    <source>
        <strain evidence="2">LEO 107</strain>
    </source>
</reference>
<accession>A0AA96I367</accession>
<dbReference type="InterPro" id="IPR036388">
    <property type="entry name" value="WH-like_DNA-bd_sf"/>
</dbReference>
<dbReference type="Gene3D" id="1.10.10.10">
    <property type="entry name" value="Winged helix-like DNA-binding domain superfamily/Winged helix DNA-binding domain"/>
    <property type="match status" value="1"/>
</dbReference>
<dbReference type="SUPFAM" id="SSF46955">
    <property type="entry name" value="Putative DNA-binding domain"/>
    <property type="match status" value="1"/>
</dbReference>
<dbReference type="EMBL" id="CP134846">
    <property type="protein sequence ID" value="WNL16920.1"/>
    <property type="molecule type" value="Genomic_DNA"/>
</dbReference>
<feature type="domain" description="Helix-turn-helix" evidence="1">
    <location>
        <begin position="19"/>
        <end position="70"/>
    </location>
</feature>
<evidence type="ECO:0000313" key="2">
    <source>
        <dbReference type="EMBL" id="WNL16920.1"/>
    </source>
</evidence>